<reference evidence="2 3" key="1">
    <citation type="submission" date="2022-05" db="EMBL/GenBank/DDBJ databases">
        <authorList>
            <consortium name="Genoscope - CEA"/>
            <person name="William W."/>
        </authorList>
    </citation>
    <scope>NUCLEOTIDE SEQUENCE [LARGE SCALE GENOMIC DNA]</scope>
</reference>
<gene>
    <name evidence="2" type="ORF">PLOB_00033058</name>
</gene>
<protein>
    <recommendedName>
        <fullName evidence="4">Transposase</fullName>
    </recommendedName>
</protein>
<feature type="coiled-coil region" evidence="1">
    <location>
        <begin position="237"/>
        <end position="264"/>
    </location>
</feature>
<evidence type="ECO:0000256" key="1">
    <source>
        <dbReference type="SAM" id="Coils"/>
    </source>
</evidence>
<proteinExistence type="predicted"/>
<evidence type="ECO:0000313" key="2">
    <source>
        <dbReference type="EMBL" id="CAH3185624.1"/>
    </source>
</evidence>
<dbReference type="Proteomes" id="UP001159405">
    <property type="component" value="Unassembled WGS sequence"/>
</dbReference>
<evidence type="ECO:0000313" key="3">
    <source>
        <dbReference type="Proteomes" id="UP001159405"/>
    </source>
</evidence>
<sequence>MNCSFASQESPCSSYGSSTNVLPLDACKEDITPQLLGLGVSSKRGSRSEGIEITEKELILNRAGHFDLSQDRVAAMTICPKHRRDLTVDWRGCKSSTCCYPLHEGQRKQVKDPRRVNYATSKEIFALHNAAVPVGSAICVKCRTEHYRLRHEEDSERGRGDQQREVVTSRHVAMVAKFLDDNKSKIRFQSQVAGDEDVFELPQQNEDQGVLVTSNAEQEMVSSSSQSSQQSIPEEEISIWSDEVEEQQQRRQLLNNTISTLSGERISPILSTLNTSWDDISTTQQKYSLRKAKESICTALSVLSPGQEEELWTTLRQERLVNKDSAGATRRRSFDPKSGLIDVLIKSYNHAESWQTKRQILSLFANDFSRSQLMSMIPTLSKWRIDEARQHATKVGEGLPVPQEPIFRSRISPVQIDHFIDYIARPEMLQDVAFGTKVLKLDTGGSIIIPAVIRTMIPSRIIEQYSVYCKEQNFEPAGQRSLYRIIEVCGASMQKSLQGLDNTTAEGTEAIDNVTDVLKTLGDYGSEATWVKDAEQKIKEAKRYLKTEFKSHVGREETCADHCTAHALGDTSDSNLQSICQHEHETDCEQCESLETVLKEIESEINRVEMPEEHRWRLSHDYKLCLASIQEWKAHLLRTVNQEEGKQFALVHVDSASCLIVMDWAMKYLPQRYRERMSDFFGKRGRSWHVSAVITKHTEKFQVECFVHLFDNCTQNSFAVASIIEHLLNTIKKESPEIENVFLRSDNAGCYHSGPLLLSLPPEKDICDRKTAPMKAHLRRWVNENTMSSLRKT</sequence>
<accession>A0ABN8S431</accession>
<evidence type="ECO:0008006" key="4">
    <source>
        <dbReference type="Google" id="ProtNLM"/>
    </source>
</evidence>
<comment type="caution">
    <text evidence="2">The sequence shown here is derived from an EMBL/GenBank/DDBJ whole genome shotgun (WGS) entry which is preliminary data.</text>
</comment>
<name>A0ABN8S431_9CNID</name>
<organism evidence="2 3">
    <name type="scientific">Porites lobata</name>
    <dbReference type="NCBI Taxonomy" id="104759"/>
    <lineage>
        <taxon>Eukaryota</taxon>
        <taxon>Metazoa</taxon>
        <taxon>Cnidaria</taxon>
        <taxon>Anthozoa</taxon>
        <taxon>Hexacorallia</taxon>
        <taxon>Scleractinia</taxon>
        <taxon>Fungiina</taxon>
        <taxon>Poritidae</taxon>
        <taxon>Porites</taxon>
    </lineage>
</organism>
<keyword evidence="1" id="KW-0175">Coiled coil</keyword>
<keyword evidence="3" id="KW-1185">Reference proteome</keyword>
<dbReference type="EMBL" id="CALNXK010000435">
    <property type="protein sequence ID" value="CAH3185624.1"/>
    <property type="molecule type" value="Genomic_DNA"/>
</dbReference>